<dbReference type="PANTHER" id="PTHR32309">
    <property type="entry name" value="TYROSINE-PROTEIN KINASE"/>
    <property type="match status" value="1"/>
</dbReference>
<dbReference type="InterPro" id="IPR032807">
    <property type="entry name" value="GNVR"/>
</dbReference>
<dbReference type="GO" id="GO:0004713">
    <property type="term" value="F:protein tyrosine kinase activity"/>
    <property type="evidence" value="ECO:0007669"/>
    <property type="project" value="TreeGrafter"/>
</dbReference>
<dbReference type="GO" id="GO:0005886">
    <property type="term" value="C:plasma membrane"/>
    <property type="evidence" value="ECO:0007669"/>
    <property type="project" value="TreeGrafter"/>
</dbReference>
<keyword evidence="1" id="KW-0175">Coiled coil</keyword>
<feature type="domain" description="Tyrosine-protein kinase G-rich" evidence="3">
    <location>
        <begin position="360"/>
        <end position="441"/>
    </location>
</feature>
<feature type="transmembrane region" description="Helical" evidence="2">
    <location>
        <begin position="423"/>
        <end position="446"/>
    </location>
</feature>
<feature type="transmembrane region" description="Helical" evidence="2">
    <location>
        <begin position="485"/>
        <end position="506"/>
    </location>
</feature>
<keyword evidence="2" id="KW-0812">Transmembrane</keyword>
<feature type="transmembrane region" description="Helical" evidence="2">
    <location>
        <begin position="25"/>
        <end position="43"/>
    </location>
</feature>
<keyword evidence="2" id="KW-0472">Membrane</keyword>
<sequence length="511" mass="59451">MVKIKDLQRQIDILYIITFLWRRKWIIIFSFIPVFAFVQWKVLNTPKLYEARVVLTISPQKVPSSYVRTTVSGDMEAFIHSIWQEITSRSNLEYLIKEFNLYPQAVKNLPMETVVERMRKNIKVQRPRGGRRNVLVISYTYYDPVLAAKVVNKIANTFIEENLKLREEQAKTITAFLDEELTNIENQLRQREMAIQEYKKKYMAELPEQKQSIIAILQRLQKEYEALQLRKEMLQDRKVAILDQLKKAKNEQNMLSQAVEGDSQDYKASLDFLKQKYEALLTKYTEKHPDVVRLKRLIEKKEEEMKKLEEEGESPNTVIGQLKSQLKEIDSDLSKINELIAETKNKIVLYQKRLENIPKREQELTDLTRDYNNLMKTYRMLLDKKIQAAMAETLEKRQQGEQFRIIDPARTPEVPVSPDVKKMLAMGFIAAVGLGLGLAVLLEFVIDKKVYDPSLLEAGFEVKVLATIPAVVLKRDKIKLMCKNLLLSLLACSGLAVNAFLAYKIFSEMSF</sequence>
<dbReference type="NCBIfam" id="TIGR03007">
    <property type="entry name" value="pepcterm_ChnLen"/>
    <property type="match status" value="1"/>
</dbReference>
<evidence type="ECO:0000259" key="3">
    <source>
        <dbReference type="Pfam" id="PF13807"/>
    </source>
</evidence>
<name>A0A177E7L5_9BACT</name>
<dbReference type="AlphaFoldDB" id="A0A177E7L5"/>
<accession>A0A177E7L5</accession>
<dbReference type="Proteomes" id="UP000076964">
    <property type="component" value="Unassembled WGS sequence"/>
</dbReference>
<keyword evidence="5" id="KW-1185">Reference proteome</keyword>
<dbReference type="STRING" id="1795632.TH606_04165"/>
<dbReference type="InterPro" id="IPR050445">
    <property type="entry name" value="Bact_polysacc_biosynth/exp"/>
</dbReference>
<dbReference type="EMBL" id="LSFI01000016">
    <property type="protein sequence ID" value="OAG27937.1"/>
    <property type="molecule type" value="Genomic_DNA"/>
</dbReference>
<reference evidence="4 5" key="1">
    <citation type="submission" date="2016-02" db="EMBL/GenBank/DDBJ databases">
        <title>Draft genome sequence of Thermodesulfatator sp. S606.</title>
        <authorList>
            <person name="Lai Q."/>
            <person name="Cao J."/>
            <person name="Dupont S."/>
            <person name="Shao Z."/>
            <person name="Jebbar M."/>
            <person name="Alain K."/>
        </authorList>
    </citation>
    <scope>NUCLEOTIDE SEQUENCE [LARGE SCALE GENOMIC DNA]</scope>
    <source>
        <strain evidence="4 5">S606</strain>
    </source>
</reference>
<dbReference type="Pfam" id="PF13807">
    <property type="entry name" value="GNVR"/>
    <property type="match status" value="1"/>
</dbReference>
<dbReference type="RefSeq" id="WP_068541547.1">
    <property type="nucleotide sequence ID" value="NZ_LSFI01000016.1"/>
</dbReference>
<evidence type="ECO:0000256" key="2">
    <source>
        <dbReference type="SAM" id="Phobius"/>
    </source>
</evidence>
<dbReference type="OrthoDB" id="9795292at2"/>
<evidence type="ECO:0000256" key="1">
    <source>
        <dbReference type="SAM" id="Coils"/>
    </source>
</evidence>
<feature type="coiled-coil region" evidence="1">
    <location>
        <begin position="177"/>
        <end position="353"/>
    </location>
</feature>
<proteinExistence type="predicted"/>
<dbReference type="PANTHER" id="PTHR32309:SF13">
    <property type="entry name" value="FERRIC ENTEROBACTIN TRANSPORT PROTEIN FEPE"/>
    <property type="match status" value="1"/>
</dbReference>
<evidence type="ECO:0000313" key="4">
    <source>
        <dbReference type="EMBL" id="OAG27937.1"/>
    </source>
</evidence>
<dbReference type="InterPro" id="IPR014345">
    <property type="entry name" value="XrtA_polysacc_chain"/>
</dbReference>
<gene>
    <name evidence="4" type="ORF">TH606_04165</name>
</gene>
<keyword evidence="2" id="KW-1133">Transmembrane helix</keyword>
<organism evidence="4 5">
    <name type="scientific">Thermodesulfatator autotrophicus</name>
    <dbReference type="NCBI Taxonomy" id="1795632"/>
    <lineage>
        <taxon>Bacteria</taxon>
        <taxon>Pseudomonadati</taxon>
        <taxon>Thermodesulfobacteriota</taxon>
        <taxon>Thermodesulfobacteria</taxon>
        <taxon>Thermodesulfobacteriales</taxon>
        <taxon>Thermodesulfatatoraceae</taxon>
        <taxon>Thermodesulfatator</taxon>
    </lineage>
</organism>
<comment type="caution">
    <text evidence="4">The sequence shown here is derived from an EMBL/GenBank/DDBJ whole genome shotgun (WGS) entry which is preliminary data.</text>
</comment>
<evidence type="ECO:0000313" key="5">
    <source>
        <dbReference type="Proteomes" id="UP000076964"/>
    </source>
</evidence>
<protein>
    <recommendedName>
        <fullName evidence="3">Tyrosine-protein kinase G-rich domain-containing protein</fullName>
    </recommendedName>
</protein>